<feature type="region of interest" description="Disordered" evidence="1">
    <location>
        <begin position="217"/>
        <end position="247"/>
    </location>
</feature>
<keyword evidence="2" id="KW-0472">Membrane</keyword>
<organism evidence="4 5">
    <name type="scientific">Mytilus edulis</name>
    <name type="common">Blue mussel</name>
    <dbReference type="NCBI Taxonomy" id="6550"/>
    <lineage>
        <taxon>Eukaryota</taxon>
        <taxon>Metazoa</taxon>
        <taxon>Spiralia</taxon>
        <taxon>Lophotrochozoa</taxon>
        <taxon>Mollusca</taxon>
        <taxon>Bivalvia</taxon>
        <taxon>Autobranchia</taxon>
        <taxon>Pteriomorphia</taxon>
        <taxon>Mytilida</taxon>
        <taxon>Mytiloidea</taxon>
        <taxon>Mytilidae</taxon>
        <taxon>Mytilinae</taxon>
        <taxon>Mytilus</taxon>
    </lineage>
</organism>
<feature type="transmembrane region" description="Helical" evidence="2">
    <location>
        <begin position="309"/>
        <end position="330"/>
    </location>
</feature>
<name>A0A8S3RSE0_MYTED</name>
<protein>
    <recommendedName>
        <fullName evidence="3">Apple domain-containing protein</fullName>
    </recommendedName>
</protein>
<evidence type="ECO:0000256" key="1">
    <source>
        <dbReference type="SAM" id="MobiDB-lite"/>
    </source>
</evidence>
<proteinExistence type="predicted"/>
<dbReference type="EMBL" id="CAJPWZ010001170">
    <property type="protein sequence ID" value="CAG2209411.1"/>
    <property type="molecule type" value="Genomic_DNA"/>
</dbReference>
<dbReference type="CDD" id="cd00037">
    <property type="entry name" value="CLECT"/>
    <property type="match status" value="1"/>
</dbReference>
<dbReference type="InterPro" id="IPR003609">
    <property type="entry name" value="Pan_app"/>
</dbReference>
<dbReference type="OrthoDB" id="10301852at2759"/>
<evidence type="ECO:0000313" key="5">
    <source>
        <dbReference type="Proteomes" id="UP000683360"/>
    </source>
</evidence>
<evidence type="ECO:0000256" key="2">
    <source>
        <dbReference type="SAM" id="Phobius"/>
    </source>
</evidence>
<accession>A0A8S3RSE0</accession>
<sequence>MRDNRKWSNNCSSPKYENWRRAPSFAEDNLCTYVTVLMSGFEWNVAPCDSVTKMFLCEDENEFCSEFSYEAVPAMKGDAEIGTLIVAGTATVRTCSNLCDAISSDMFCWGFLFNDMALRCKLYDILDDPFYNDNYRSVAFDRTLYIRRCIYSVEVNMKSIHVPIYQSCGKSVVSKCSCPEIQSTTLDPTNNSMIPSAPRGIYSTQFRTTQLVLTESYSSTPDDSTGEKEAQNKHGFTTNPYDVTTPEKTPTIMRQLPKNDTTCTCFCINSSIAAVSDEDFQKIIQNLRIDPRKTSTFVRRRTSAPDYRLSAARIGFTGVIVLVIVFGYFVSHDIVQLCRLLCKFIKRTNT</sequence>
<feature type="domain" description="Apple" evidence="3">
    <location>
        <begin position="64"/>
        <end position="149"/>
    </location>
</feature>
<gene>
    <name evidence="4" type="ORF">MEDL_23542</name>
</gene>
<feature type="compositionally biased region" description="Polar residues" evidence="1">
    <location>
        <begin position="234"/>
        <end position="247"/>
    </location>
</feature>
<reference evidence="4" key="1">
    <citation type="submission" date="2021-03" db="EMBL/GenBank/DDBJ databases">
        <authorList>
            <person name="Bekaert M."/>
        </authorList>
    </citation>
    <scope>NUCLEOTIDE SEQUENCE</scope>
</reference>
<dbReference type="Proteomes" id="UP000683360">
    <property type="component" value="Unassembled WGS sequence"/>
</dbReference>
<comment type="caution">
    <text evidence="4">The sequence shown here is derived from an EMBL/GenBank/DDBJ whole genome shotgun (WGS) entry which is preliminary data.</text>
</comment>
<evidence type="ECO:0000313" key="4">
    <source>
        <dbReference type="EMBL" id="CAG2209411.1"/>
    </source>
</evidence>
<evidence type="ECO:0000259" key="3">
    <source>
        <dbReference type="PROSITE" id="PS50948"/>
    </source>
</evidence>
<dbReference type="PROSITE" id="PS50948">
    <property type="entry name" value="PAN"/>
    <property type="match status" value="1"/>
</dbReference>
<keyword evidence="5" id="KW-1185">Reference proteome</keyword>
<keyword evidence="2" id="KW-1133">Transmembrane helix</keyword>
<keyword evidence="2" id="KW-0812">Transmembrane</keyword>
<dbReference type="AlphaFoldDB" id="A0A8S3RSE0"/>